<protein>
    <submittedName>
        <fullName evidence="1">Unnamed protein product</fullName>
    </submittedName>
</protein>
<dbReference type="EMBL" id="BSXT01000840">
    <property type="protein sequence ID" value="GMF34952.1"/>
    <property type="molecule type" value="Genomic_DNA"/>
</dbReference>
<reference evidence="1" key="1">
    <citation type="submission" date="2023-04" db="EMBL/GenBank/DDBJ databases">
        <title>Phytophthora fragariaefolia NBRC 109709.</title>
        <authorList>
            <person name="Ichikawa N."/>
            <person name="Sato H."/>
            <person name="Tonouchi N."/>
        </authorList>
    </citation>
    <scope>NUCLEOTIDE SEQUENCE</scope>
    <source>
        <strain evidence="1">NBRC 109709</strain>
    </source>
</reference>
<dbReference type="OrthoDB" id="125247at2759"/>
<evidence type="ECO:0000313" key="2">
    <source>
        <dbReference type="Proteomes" id="UP001165121"/>
    </source>
</evidence>
<organism evidence="1 2">
    <name type="scientific">Phytophthora fragariaefolia</name>
    <dbReference type="NCBI Taxonomy" id="1490495"/>
    <lineage>
        <taxon>Eukaryota</taxon>
        <taxon>Sar</taxon>
        <taxon>Stramenopiles</taxon>
        <taxon>Oomycota</taxon>
        <taxon>Peronosporomycetes</taxon>
        <taxon>Peronosporales</taxon>
        <taxon>Peronosporaceae</taxon>
        <taxon>Phytophthora</taxon>
    </lineage>
</organism>
<sequence length="246" mass="28517">MAGDSAEPRTMSVDVLFPTLPTQPGWIFPYLDPEHRSQYRSTDYCSDTITEVNVPALLDTHPWEVLEGANKTISFGADAGGRLGLLIRAYSDFEAIALMAYWETTHSFPILDPAVRRDPWLGIYRKERNNRRSHAGRRWKTIMELLIVAMRERWCDFDILLYPFFVHFTKRVETITWYPGVESRQANLTDPNHNRPEPTALLEALDECNAERVWRNHYQDMPQYHPARQIARIPAMLYDVHAVGDA</sequence>
<keyword evidence="2" id="KW-1185">Reference proteome</keyword>
<evidence type="ECO:0000313" key="1">
    <source>
        <dbReference type="EMBL" id="GMF34952.1"/>
    </source>
</evidence>
<dbReference type="AlphaFoldDB" id="A0A9W6XB28"/>
<gene>
    <name evidence="1" type="ORF">Pfra01_000912200</name>
</gene>
<accession>A0A9W6XB28</accession>
<proteinExistence type="predicted"/>
<name>A0A9W6XB28_9STRA</name>
<dbReference type="Proteomes" id="UP001165121">
    <property type="component" value="Unassembled WGS sequence"/>
</dbReference>
<comment type="caution">
    <text evidence="1">The sequence shown here is derived from an EMBL/GenBank/DDBJ whole genome shotgun (WGS) entry which is preliminary data.</text>
</comment>